<dbReference type="InterPro" id="IPR011989">
    <property type="entry name" value="ARM-like"/>
</dbReference>
<organism evidence="4 5">
    <name type="scientific">Coemansia thaxteri</name>
    <dbReference type="NCBI Taxonomy" id="2663907"/>
    <lineage>
        <taxon>Eukaryota</taxon>
        <taxon>Fungi</taxon>
        <taxon>Fungi incertae sedis</taxon>
        <taxon>Zoopagomycota</taxon>
        <taxon>Kickxellomycotina</taxon>
        <taxon>Kickxellomycetes</taxon>
        <taxon>Kickxellales</taxon>
        <taxon>Kickxellaceae</taxon>
        <taxon>Coemansia</taxon>
    </lineage>
</organism>
<dbReference type="Proteomes" id="UP001150907">
    <property type="component" value="Unassembled WGS sequence"/>
</dbReference>
<evidence type="ECO:0000259" key="3">
    <source>
        <dbReference type="Pfam" id="PF08609"/>
    </source>
</evidence>
<dbReference type="Pfam" id="PF08609">
    <property type="entry name" value="Fes1"/>
    <property type="match status" value="1"/>
</dbReference>
<evidence type="ECO:0000313" key="4">
    <source>
        <dbReference type="EMBL" id="KAJ2002359.1"/>
    </source>
</evidence>
<dbReference type="OrthoDB" id="10250458at2759"/>
<evidence type="ECO:0000256" key="1">
    <source>
        <dbReference type="ARBA" id="ARBA00011045"/>
    </source>
</evidence>
<dbReference type="Gene3D" id="1.25.10.10">
    <property type="entry name" value="Leucine-rich Repeat Variant"/>
    <property type="match status" value="1"/>
</dbReference>
<evidence type="ECO:0000313" key="5">
    <source>
        <dbReference type="Proteomes" id="UP001150907"/>
    </source>
</evidence>
<gene>
    <name evidence="4" type="primary">FES1</name>
    <name evidence="4" type="ORF">H4R26_003646</name>
</gene>
<keyword evidence="2" id="KW-0677">Repeat</keyword>
<feature type="domain" description="Nucleotide exchange factor Fes1" evidence="3">
    <location>
        <begin position="1"/>
        <end position="85"/>
    </location>
</feature>
<dbReference type="EMBL" id="JANBQF010000309">
    <property type="protein sequence ID" value="KAJ2002359.1"/>
    <property type="molecule type" value="Genomic_DNA"/>
</dbReference>
<comment type="similarity">
    <text evidence="1">Belongs to the FES1 family.</text>
</comment>
<sequence>MNSLLKWAILNGATAGEDAPGGESGRAAPQALDPAVIDMILGKPASVQMSECMDAVEHAETPAAARAVALDDLEMLVENIDNAANVEALGLWPRLQALYTDGDAGVRAGALWVSATALQHNPRAQAAFGARRLARPVLRVLQSDGDAAVRAKALLCLSAYVRANAAGLADFVAADGLQALHAVLGAADPRPVAKALFLLRALIDDDADADAGAERRLPPALADLRFADAAAAAALRFADSDPPTADAARDFVAVLAATH</sequence>
<dbReference type="GO" id="GO:0005783">
    <property type="term" value="C:endoplasmic reticulum"/>
    <property type="evidence" value="ECO:0007669"/>
    <property type="project" value="TreeGrafter"/>
</dbReference>
<proteinExistence type="inferred from homology"/>
<name>A0A9W8BHM3_9FUNG</name>
<dbReference type="InterPro" id="IPR013918">
    <property type="entry name" value="Nucleotide_exch_fac_Fes1"/>
</dbReference>
<dbReference type="InterPro" id="IPR016024">
    <property type="entry name" value="ARM-type_fold"/>
</dbReference>
<dbReference type="PANTHER" id="PTHR19316:SF18">
    <property type="entry name" value="HSP70-BINDING PROTEIN 1"/>
    <property type="match status" value="1"/>
</dbReference>
<dbReference type="GO" id="GO:0000774">
    <property type="term" value="F:adenyl-nucleotide exchange factor activity"/>
    <property type="evidence" value="ECO:0007669"/>
    <property type="project" value="TreeGrafter"/>
</dbReference>
<protein>
    <submittedName>
        <fullName evidence="4">Hsp70 nucleotide exchange factor fes1</fullName>
    </submittedName>
</protein>
<evidence type="ECO:0000256" key="2">
    <source>
        <dbReference type="ARBA" id="ARBA00022737"/>
    </source>
</evidence>
<dbReference type="AlphaFoldDB" id="A0A9W8BHM3"/>
<keyword evidence="5" id="KW-1185">Reference proteome</keyword>
<dbReference type="SUPFAM" id="SSF48371">
    <property type="entry name" value="ARM repeat"/>
    <property type="match status" value="1"/>
</dbReference>
<dbReference type="InterPro" id="IPR050693">
    <property type="entry name" value="Hsp70_NEF-Inhibitors"/>
</dbReference>
<accession>A0A9W8BHM3</accession>
<comment type="caution">
    <text evidence="4">The sequence shown here is derived from an EMBL/GenBank/DDBJ whole genome shotgun (WGS) entry which is preliminary data.</text>
</comment>
<reference evidence="4" key="1">
    <citation type="submission" date="2022-07" db="EMBL/GenBank/DDBJ databases">
        <title>Phylogenomic reconstructions and comparative analyses of Kickxellomycotina fungi.</title>
        <authorList>
            <person name="Reynolds N.K."/>
            <person name="Stajich J.E."/>
            <person name="Barry K."/>
            <person name="Grigoriev I.V."/>
            <person name="Crous P."/>
            <person name="Smith M.E."/>
        </authorList>
    </citation>
    <scope>NUCLEOTIDE SEQUENCE</scope>
    <source>
        <strain evidence="4">IMI 214461</strain>
    </source>
</reference>
<dbReference type="PANTHER" id="PTHR19316">
    <property type="entry name" value="PROTEIN FOLDING REGULATOR"/>
    <property type="match status" value="1"/>
</dbReference>